<dbReference type="AlphaFoldDB" id="A0AA92TEM4"/>
<reference evidence="2 3" key="1">
    <citation type="submission" date="2018-08" db="EMBL/GenBank/DDBJ databases">
        <title>A genome reference for cultivated species of the human gut microbiota.</title>
        <authorList>
            <person name="Zou Y."/>
            <person name="Xue W."/>
            <person name="Luo G."/>
        </authorList>
    </citation>
    <scope>NUCLEOTIDE SEQUENCE [LARGE SCALE GENOMIC DNA]</scope>
    <source>
        <strain evidence="2 3">OM06-11</strain>
    </source>
</reference>
<evidence type="ECO:0000313" key="2">
    <source>
        <dbReference type="EMBL" id="RGN03494.1"/>
    </source>
</evidence>
<evidence type="ECO:0000259" key="1">
    <source>
        <dbReference type="Pfam" id="PF17761"/>
    </source>
</evidence>
<dbReference type="InterPro" id="IPR041527">
    <property type="entry name" value="YhcG_N"/>
</dbReference>
<organism evidence="2 3">
    <name type="scientific">Segatella copri</name>
    <dbReference type="NCBI Taxonomy" id="165179"/>
    <lineage>
        <taxon>Bacteria</taxon>
        <taxon>Pseudomonadati</taxon>
        <taxon>Bacteroidota</taxon>
        <taxon>Bacteroidia</taxon>
        <taxon>Bacteroidales</taxon>
        <taxon>Prevotellaceae</taxon>
        <taxon>Segatella</taxon>
    </lineage>
</organism>
<comment type="caution">
    <text evidence="2">The sequence shown here is derived from an EMBL/GenBank/DDBJ whole genome shotgun (WGS) entry which is preliminary data.</text>
</comment>
<accession>A0AA92TEM4</accession>
<dbReference type="Pfam" id="PF17761">
    <property type="entry name" value="DUF1016_N"/>
    <property type="match status" value="1"/>
</dbReference>
<dbReference type="PANTHER" id="PTHR30547">
    <property type="entry name" value="UNCHARACTERIZED PROTEIN YHCG-RELATED"/>
    <property type="match status" value="1"/>
</dbReference>
<dbReference type="PANTHER" id="PTHR30547:SF0">
    <property type="entry name" value="BLR8175 PROTEIN"/>
    <property type="match status" value="1"/>
</dbReference>
<feature type="domain" description="YhcG N-terminal" evidence="1">
    <location>
        <begin position="24"/>
        <end position="114"/>
    </location>
</feature>
<dbReference type="Proteomes" id="UP000261245">
    <property type="component" value="Unassembled WGS sequence"/>
</dbReference>
<name>A0AA92TEM4_9BACT</name>
<sequence>MKQEIEQKELGMGNFQGYPSLLRQIKHRVSFAQQKAMYAANEELLRMNWDIGEMLTKSQEADGWGKKTLQRLAVDLKNEYPERKGFSVRNMQCMMQFYNEYNKELTMAKVGNIPITQSMIAQLKNNVITVNRRLSFPRSACFFIIPLSTFFPKTLEVTRKSRIFAEEKL</sequence>
<evidence type="ECO:0000313" key="3">
    <source>
        <dbReference type="Proteomes" id="UP000261245"/>
    </source>
</evidence>
<proteinExistence type="predicted"/>
<dbReference type="InterPro" id="IPR053148">
    <property type="entry name" value="PD-DEXK-like_domain"/>
</dbReference>
<gene>
    <name evidence="2" type="ORF">DXB80_14200</name>
</gene>
<dbReference type="EMBL" id="QSUC01000064">
    <property type="protein sequence ID" value="RGN03494.1"/>
    <property type="molecule type" value="Genomic_DNA"/>
</dbReference>
<protein>
    <submittedName>
        <fullName evidence="2">DUF1016 family protein</fullName>
    </submittedName>
</protein>